<accession>A0AAD7AWK9</accession>
<comment type="caution">
    <text evidence="4">The sequence shown here is derived from an EMBL/GenBank/DDBJ whole genome shotgun (WGS) entry which is preliminary data.</text>
</comment>
<dbReference type="Pfam" id="PF24883">
    <property type="entry name" value="NPHP3_N"/>
    <property type="match status" value="1"/>
</dbReference>
<protein>
    <recommendedName>
        <fullName evidence="3">Nephrocystin 3-like N-terminal domain-containing protein</fullName>
    </recommendedName>
</protein>
<gene>
    <name evidence="4" type="ORF">DFH08DRAFT_833002</name>
</gene>
<dbReference type="PANTHER" id="PTHR10039:SF14">
    <property type="entry name" value="NACHT DOMAIN-CONTAINING PROTEIN"/>
    <property type="match status" value="1"/>
</dbReference>
<reference evidence="4" key="1">
    <citation type="submission" date="2023-03" db="EMBL/GenBank/DDBJ databases">
        <title>Massive genome expansion in bonnet fungi (Mycena s.s.) driven by repeated elements and novel gene families across ecological guilds.</title>
        <authorList>
            <consortium name="Lawrence Berkeley National Laboratory"/>
            <person name="Harder C.B."/>
            <person name="Miyauchi S."/>
            <person name="Viragh M."/>
            <person name="Kuo A."/>
            <person name="Thoen E."/>
            <person name="Andreopoulos B."/>
            <person name="Lu D."/>
            <person name="Skrede I."/>
            <person name="Drula E."/>
            <person name="Henrissat B."/>
            <person name="Morin E."/>
            <person name="Kohler A."/>
            <person name="Barry K."/>
            <person name="LaButti K."/>
            <person name="Morin E."/>
            <person name="Salamov A."/>
            <person name="Lipzen A."/>
            <person name="Mereny Z."/>
            <person name="Hegedus B."/>
            <person name="Baldrian P."/>
            <person name="Stursova M."/>
            <person name="Weitz H."/>
            <person name="Taylor A."/>
            <person name="Grigoriev I.V."/>
            <person name="Nagy L.G."/>
            <person name="Martin F."/>
            <person name="Kauserud H."/>
        </authorList>
    </citation>
    <scope>NUCLEOTIDE SEQUENCE</scope>
    <source>
        <strain evidence="4">CBHHK002</strain>
    </source>
</reference>
<evidence type="ECO:0000313" key="4">
    <source>
        <dbReference type="EMBL" id="KAJ7369033.1"/>
    </source>
</evidence>
<evidence type="ECO:0000313" key="5">
    <source>
        <dbReference type="Proteomes" id="UP001218218"/>
    </source>
</evidence>
<evidence type="ECO:0000256" key="2">
    <source>
        <dbReference type="SAM" id="MobiDB-lite"/>
    </source>
</evidence>
<dbReference type="EMBL" id="JARIHO010000001">
    <property type="protein sequence ID" value="KAJ7369033.1"/>
    <property type="molecule type" value="Genomic_DNA"/>
</dbReference>
<dbReference type="PANTHER" id="PTHR10039">
    <property type="entry name" value="AMELOGENIN"/>
    <property type="match status" value="1"/>
</dbReference>
<keyword evidence="1" id="KW-0677">Repeat</keyword>
<dbReference type="SUPFAM" id="SSF52540">
    <property type="entry name" value="P-loop containing nucleoside triphosphate hydrolases"/>
    <property type="match status" value="1"/>
</dbReference>
<dbReference type="InterPro" id="IPR056884">
    <property type="entry name" value="NPHP3-like_N"/>
</dbReference>
<dbReference type="Proteomes" id="UP001218218">
    <property type="component" value="Unassembled WGS sequence"/>
</dbReference>
<sequence>MSNSLSRYSSTHPHSDRTTTRVDFPVGADHQPTGPGRSAASLDDDRLEGGHLTQYREAFRGTFFSANNVNTAENIIHNHRHGETGIHILHRAVALEALYDSADSFPQPKCHPETRTELLDDLCRWATQNDPAQPICWLHGPAGAGKSAVMQTMCKKLKNANRLGGAFFFKRGHATQGNSRTLFVTLAYQLALNNNRELNPLISQIVEHDPSIVGRSIDAQLRQLIIEPCKSLEDSVAPILLVDGLDECDTHDAQVEVLRLIGHVVYQHPNVFRIIIASRPEAHICDSLEEPSFGGILHSVNVEQSFDDVRTFLCDEFSRIHREHKHTMEGVPTPWPSAEILEALVDKSSGYFIYAATAVKFVDDKYFHPIDRLRAVVELSQTPSEAPFAALDQLYIQILSGVPSRFRLTLGDILQGCAWLSKISTPDKIEKFLELQPGVVHLILRSRIHAYHASFWDFLQDPQRSSIFHLKLENLIRTLSSHHDNLHHEITVTDLVACLKSIPPSAVLIPLICGVNPDYLFPCYDEEGESNSAKVLVYLKASQPVPEVQCWETYHLMYSWEELFLFVPNSARPVVSSSSSPLPSALHALQSRICHSSSISLAHCHQFMVWSPESVRIFQASWMISRAVHFGDIMYYTRILLDLSWDQVMAAFSALHSIIGRGMEKQTLGGILAILTLSWEQDRGGCLVATDLARGCLRHIQRVGFGHIVPLRDRLPYLPEWGHFIRCSPYASPELLQDLREFVPPWESFLGEVGCLCSVEFHDTVQWLKALPKLPLNLIERWQGYLIKSQNMCLHSGWYSYERRWQTSRGLLGVGNTLDSLDWEHLLNKLTKK</sequence>
<keyword evidence="5" id="KW-1185">Reference proteome</keyword>
<dbReference type="AlphaFoldDB" id="A0AAD7AWK9"/>
<name>A0AAD7AWK9_9AGAR</name>
<feature type="region of interest" description="Disordered" evidence="2">
    <location>
        <begin position="1"/>
        <end position="44"/>
    </location>
</feature>
<evidence type="ECO:0000256" key="1">
    <source>
        <dbReference type="ARBA" id="ARBA00022737"/>
    </source>
</evidence>
<feature type="compositionally biased region" description="Polar residues" evidence="2">
    <location>
        <begin position="1"/>
        <end position="12"/>
    </location>
</feature>
<feature type="domain" description="Nephrocystin 3-like N-terminal" evidence="3">
    <location>
        <begin position="122"/>
        <end position="279"/>
    </location>
</feature>
<organism evidence="4 5">
    <name type="scientific">Mycena albidolilacea</name>
    <dbReference type="NCBI Taxonomy" id="1033008"/>
    <lineage>
        <taxon>Eukaryota</taxon>
        <taxon>Fungi</taxon>
        <taxon>Dikarya</taxon>
        <taxon>Basidiomycota</taxon>
        <taxon>Agaricomycotina</taxon>
        <taxon>Agaricomycetes</taxon>
        <taxon>Agaricomycetidae</taxon>
        <taxon>Agaricales</taxon>
        <taxon>Marasmiineae</taxon>
        <taxon>Mycenaceae</taxon>
        <taxon>Mycena</taxon>
    </lineage>
</organism>
<proteinExistence type="predicted"/>
<evidence type="ECO:0000259" key="3">
    <source>
        <dbReference type="Pfam" id="PF24883"/>
    </source>
</evidence>
<dbReference type="Gene3D" id="3.40.50.300">
    <property type="entry name" value="P-loop containing nucleotide triphosphate hydrolases"/>
    <property type="match status" value="1"/>
</dbReference>
<dbReference type="InterPro" id="IPR027417">
    <property type="entry name" value="P-loop_NTPase"/>
</dbReference>